<keyword evidence="1" id="KW-0472">Membrane</keyword>
<evidence type="ECO:0000313" key="3">
    <source>
        <dbReference type="Proteomes" id="UP000325313"/>
    </source>
</evidence>
<protein>
    <submittedName>
        <fullName evidence="2">Uncharacterized protein</fullName>
    </submittedName>
</protein>
<dbReference type="EMBL" id="VDEP01000385">
    <property type="protein sequence ID" value="KAA1090417.1"/>
    <property type="molecule type" value="Genomic_DNA"/>
</dbReference>
<keyword evidence="1" id="KW-1133">Transmembrane helix</keyword>
<evidence type="ECO:0000313" key="2">
    <source>
        <dbReference type="EMBL" id="KAA1090417.1"/>
    </source>
</evidence>
<gene>
    <name evidence="2" type="ORF">PGTUg99_007545</name>
</gene>
<dbReference type="Proteomes" id="UP000325313">
    <property type="component" value="Unassembled WGS sequence"/>
</dbReference>
<accession>A0A5B0NMD7</accession>
<dbReference type="AlphaFoldDB" id="A0A5B0NMD7"/>
<evidence type="ECO:0000256" key="1">
    <source>
        <dbReference type="SAM" id="Phobius"/>
    </source>
</evidence>
<feature type="transmembrane region" description="Helical" evidence="1">
    <location>
        <begin position="6"/>
        <end position="26"/>
    </location>
</feature>
<comment type="caution">
    <text evidence="2">The sequence shown here is derived from an EMBL/GenBank/DDBJ whole genome shotgun (WGS) entry which is preliminary data.</text>
</comment>
<proteinExistence type="predicted"/>
<reference evidence="2 3" key="1">
    <citation type="submission" date="2019-05" db="EMBL/GenBank/DDBJ databases">
        <title>Emergence of the Ug99 lineage of the wheat stem rust pathogen through somatic hybridization.</title>
        <authorList>
            <person name="Li F."/>
            <person name="Upadhyaya N.M."/>
            <person name="Sperschneider J."/>
            <person name="Matny O."/>
            <person name="Nguyen-Phuc H."/>
            <person name="Mago R."/>
            <person name="Raley C."/>
            <person name="Miller M.E."/>
            <person name="Silverstein K.A.T."/>
            <person name="Henningsen E."/>
            <person name="Hirsch C.D."/>
            <person name="Visser B."/>
            <person name="Pretorius Z.A."/>
            <person name="Steffenson B.J."/>
            <person name="Schwessinger B."/>
            <person name="Dodds P.N."/>
            <person name="Figueroa M."/>
        </authorList>
    </citation>
    <scope>NUCLEOTIDE SEQUENCE [LARGE SCALE GENOMIC DNA]</scope>
    <source>
        <strain evidence="2 3">Ug99</strain>
    </source>
</reference>
<sequence length="144" mass="16030">MFIKEWLQGSWMIYAVIGILALFPSVQLSESSMKHSIVRRNEKHKCDIRYESLPTERLATCVGSDQIVHQCEKSSCNQAITFGDCLSIIAPRGILAGESQPVTNPESYVAGPKYITVRTGDKTLGCDYFPQNASRQSCDKCHKA</sequence>
<keyword evidence="1" id="KW-0812">Transmembrane</keyword>
<organism evidence="2 3">
    <name type="scientific">Puccinia graminis f. sp. tritici</name>
    <dbReference type="NCBI Taxonomy" id="56615"/>
    <lineage>
        <taxon>Eukaryota</taxon>
        <taxon>Fungi</taxon>
        <taxon>Dikarya</taxon>
        <taxon>Basidiomycota</taxon>
        <taxon>Pucciniomycotina</taxon>
        <taxon>Pucciniomycetes</taxon>
        <taxon>Pucciniales</taxon>
        <taxon>Pucciniaceae</taxon>
        <taxon>Puccinia</taxon>
    </lineage>
</organism>
<name>A0A5B0NMD7_PUCGR</name>